<dbReference type="Gene3D" id="3.90.920.10">
    <property type="entry name" value="DNA primase, PRIM domain"/>
    <property type="match status" value="1"/>
</dbReference>
<evidence type="ECO:0000256" key="15">
    <source>
        <dbReference type="ARBA" id="ARBA00023172"/>
    </source>
</evidence>
<feature type="region of interest" description="Disordered" evidence="21">
    <location>
        <begin position="1"/>
        <end position="26"/>
    </location>
</feature>
<dbReference type="GO" id="GO:0006281">
    <property type="term" value="P:DNA repair"/>
    <property type="evidence" value="ECO:0007669"/>
    <property type="project" value="UniProtKB-KW"/>
</dbReference>
<evidence type="ECO:0000256" key="8">
    <source>
        <dbReference type="ARBA" id="ARBA00022741"/>
    </source>
</evidence>
<evidence type="ECO:0000256" key="16">
    <source>
        <dbReference type="ARBA" id="ARBA00023204"/>
    </source>
</evidence>
<keyword evidence="16" id="KW-0234">DNA repair</keyword>
<keyword evidence="14" id="KW-0238">DNA-binding</keyword>
<feature type="region of interest" description="Disordered" evidence="21">
    <location>
        <begin position="164"/>
        <end position="228"/>
    </location>
</feature>
<dbReference type="CDD" id="cd07906">
    <property type="entry name" value="Adenylation_DNA_ligase_LigD_LigC"/>
    <property type="match status" value="1"/>
</dbReference>
<keyword evidence="7" id="KW-0479">Metal-binding</keyword>
<evidence type="ECO:0000256" key="20">
    <source>
        <dbReference type="ARBA" id="ARBA00034003"/>
    </source>
</evidence>
<evidence type="ECO:0000256" key="13">
    <source>
        <dbReference type="ARBA" id="ARBA00022932"/>
    </source>
</evidence>
<accession>A0A5D4XTP0</accession>
<dbReference type="CDD" id="cd07971">
    <property type="entry name" value="OBF_DNA_ligase_LigD"/>
    <property type="match status" value="1"/>
</dbReference>
<dbReference type="PROSITE" id="PS50160">
    <property type="entry name" value="DNA_LIGASE_A3"/>
    <property type="match status" value="1"/>
</dbReference>
<evidence type="ECO:0000256" key="11">
    <source>
        <dbReference type="ARBA" id="ARBA00022839"/>
    </source>
</evidence>
<evidence type="ECO:0000256" key="19">
    <source>
        <dbReference type="ARBA" id="ARBA00029943"/>
    </source>
</evidence>
<dbReference type="SUPFAM" id="SSF56091">
    <property type="entry name" value="DNA ligase/mRNA capping enzyme, catalytic domain"/>
    <property type="match status" value="1"/>
</dbReference>
<dbReference type="GO" id="GO:0046872">
    <property type="term" value="F:metal ion binding"/>
    <property type="evidence" value="ECO:0007669"/>
    <property type="project" value="UniProtKB-KW"/>
</dbReference>
<evidence type="ECO:0000256" key="6">
    <source>
        <dbReference type="ARBA" id="ARBA00022722"/>
    </source>
</evidence>
<evidence type="ECO:0000256" key="7">
    <source>
        <dbReference type="ARBA" id="ARBA00022723"/>
    </source>
</evidence>
<evidence type="ECO:0000256" key="17">
    <source>
        <dbReference type="ARBA" id="ARBA00023211"/>
    </source>
</evidence>
<evidence type="ECO:0000256" key="18">
    <source>
        <dbReference type="ARBA" id="ARBA00023268"/>
    </source>
</evidence>
<dbReference type="InterPro" id="IPR033651">
    <property type="entry name" value="PaeLigD_Pol-like"/>
</dbReference>
<keyword evidence="24" id="KW-1185">Reference proteome</keyword>
<evidence type="ECO:0000256" key="1">
    <source>
        <dbReference type="ARBA" id="ARBA00001936"/>
    </source>
</evidence>
<dbReference type="Pfam" id="PF13298">
    <property type="entry name" value="LigD_N"/>
    <property type="match status" value="1"/>
</dbReference>
<evidence type="ECO:0000256" key="3">
    <source>
        <dbReference type="ARBA" id="ARBA00022598"/>
    </source>
</evidence>
<gene>
    <name evidence="23" type="primary">ligD</name>
    <name evidence="23" type="ORF">FZO89_08810</name>
</gene>
<keyword evidence="13" id="KW-0239">DNA-directed DNA polymerase</keyword>
<feature type="compositionally biased region" description="Low complexity" evidence="21">
    <location>
        <begin position="186"/>
        <end position="202"/>
    </location>
</feature>
<dbReference type="Pfam" id="PF04679">
    <property type="entry name" value="DNA_ligase_A_C"/>
    <property type="match status" value="1"/>
</dbReference>
<keyword evidence="17" id="KW-0464">Manganese</keyword>
<dbReference type="GO" id="GO:0006310">
    <property type="term" value="P:DNA recombination"/>
    <property type="evidence" value="ECO:0007669"/>
    <property type="project" value="UniProtKB-KW"/>
</dbReference>
<comment type="caution">
    <text evidence="23">The sequence shown here is derived from an EMBL/GenBank/DDBJ whole genome shotgun (WGS) entry which is preliminary data.</text>
</comment>
<dbReference type="NCBIfam" id="TIGR02779">
    <property type="entry name" value="NHEJ_ligase_lig"/>
    <property type="match status" value="1"/>
</dbReference>
<dbReference type="Proteomes" id="UP000324973">
    <property type="component" value="Unassembled WGS sequence"/>
</dbReference>
<sequence>MALEDYRRKRRFGQTPEPDDRAPRKARGRPIFVVQLHHASRRHYDFRLQVGDVLRSWAVPKGPSFDPAIKRMAVEVEDHPLDYASFEGEIPKGHYGGGHVALFDRGTWTTDGDVAAQLAKGHLRFELHGERLKGGWHLVRSGKPARQPQWLLFKQRDAWAGPTEADDLLDGVTPPPEADAKRAGKAVKTSSVKASPAKVSPAKPKKQAKKEPAAKPTARKPGTGATRARDLQAQALALPKARRRKLPASAPVAQLARLGEHPPEGEGWLHELKWDGYRLLATIHYGVVRLWSRNGLDWSTRVPEVSDALATLGLREALLDGELIAAQGRREDFNRLQQVLSGERQGRLRLALFDLVHVEGVDLSASPLLERKQLLERLLQRAPEALSYSSHGIGDGRAAFDAALAAGFEGIISKRVDASYHPGRGDDWRKSKALASAEYAVVGYTPPKGSRRGIGSLLLATPDAEHGWRYVGRVGSGFSDAQLQALGERLVGKGRDAETVYVPGHDTDLRQAKWLPRPAFVVEVFNRGTGGRGLLRQASFKALRPDKPASALTDAGGDRIEDPSTEDPPVATRTKKAAKAAKAGKGSKPGKAKRTPAAGTKAGPPPKKSTARGRSRTSPSRTPPDLSSPDKVLFPDDGITKQQLADYYAAAMDWLLPEIEGRPLSLVRCPGGLRAQCFFQKHATPGMDLVSKIPLKESDGGREDYLYVTDAASVMELVQFNTIEFHPWGAHVDDVEHCDRLVFDLDPDEAIGWREVVAAARQLRGFLEQAGLEAFLRTSGGKGLHLVVPLSPPAPWPKARAFAQAVAEAAREADPLRYVATASKQRRKGRIFIDWLRNGRGATSVASFSVRARAGAPVSMPLRWEELGRVQAGNAWDIGNAIARLRRLRRHPWDGIDAVRQSLPD</sequence>
<dbReference type="GO" id="GO:0003910">
    <property type="term" value="F:DNA ligase (ATP) activity"/>
    <property type="evidence" value="ECO:0007669"/>
    <property type="project" value="UniProtKB-EC"/>
</dbReference>
<dbReference type="NCBIfam" id="TIGR02778">
    <property type="entry name" value="ligD_pol"/>
    <property type="match status" value="1"/>
</dbReference>
<dbReference type="EMBL" id="VTFT01000001">
    <property type="protein sequence ID" value="TYT26352.1"/>
    <property type="molecule type" value="Genomic_DNA"/>
</dbReference>
<dbReference type="Gene3D" id="3.30.470.30">
    <property type="entry name" value="DNA ligase/mRNA capping enzyme"/>
    <property type="match status" value="1"/>
</dbReference>
<evidence type="ECO:0000256" key="4">
    <source>
        <dbReference type="ARBA" id="ARBA00022679"/>
    </source>
</evidence>
<dbReference type="PANTHER" id="PTHR42705:SF2">
    <property type="entry name" value="BIFUNCTIONAL NON-HOMOLOGOUS END JOINING PROTEIN LIGD"/>
    <property type="match status" value="1"/>
</dbReference>
<feature type="domain" description="ATP-dependent DNA ligase family profile" evidence="22">
    <location>
        <begin position="341"/>
        <end position="432"/>
    </location>
</feature>
<dbReference type="AlphaFoldDB" id="A0A5D4XTP0"/>
<dbReference type="RefSeq" id="WP_149102901.1">
    <property type="nucleotide sequence ID" value="NZ_VTFT01000001.1"/>
</dbReference>
<keyword evidence="8" id="KW-0547">Nucleotide-binding</keyword>
<keyword evidence="18" id="KW-0511">Multifunctional enzyme</keyword>
<keyword evidence="4" id="KW-0808">Transferase</keyword>
<dbReference type="CDD" id="cd04862">
    <property type="entry name" value="PaeLigD_Pol_like"/>
    <property type="match status" value="1"/>
</dbReference>
<dbReference type="InterPro" id="IPR014143">
    <property type="entry name" value="NHEJ_ligase_prk"/>
</dbReference>
<dbReference type="SUPFAM" id="SSF50249">
    <property type="entry name" value="Nucleic acid-binding proteins"/>
    <property type="match status" value="1"/>
</dbReference>
<comment type="cofactor">
    <cofactor evidence="1">
        <name>Mn(2+)</name>
        <dbReference type="ChEBI" id="CHEBI:29035"/>
    </cofactor>
</comment>
<dbReference type="InterPro" id="IPR012309">
    <property type="entry name" value="DNA_ligase_ATP-dep_C"/>
</dbReference>
<evidence type="ECO:0000256" key="12">
    <source>
        <dbReference type="ARBA" id="ARBA00022840"/>
    </source>
</evidence>
<comment type="catalytic activity">
    <reaction evidence="20">
        <text>ATP + (deoxyribonucleotide)n-3'-hydroxyl + 5'-phospho-(deoxyribonucleotide)m = (deoxyribonucleotide)n+m + AMP + diphosphate.</text>
        <dbReference type="EC" id="6.5.1.1"/>
    </reaction>
</comment>
<reference evidence="23 24" key="1">
    <citation type="submission" date="2019-08" db="EMBL/GenBank/DDBJ databases">
        <title>Luteimonas viscosus sp. nov., isolated from soil of a sunflower field.</title>
        <authorList>
            <person name="Jianli Z."/>
            <person name="Ying Z."/>
        </authorList>
    </citation>
    <scope>NUCLEOTIDE SEQUENCE [LARGE SCALE GENOMIC DNA]</scope>
    <source>
        <strain evidence="23 24">XBU10</strain>
    </source>
</reference>
<keyword evidence="3 23" id="KW-0436">Ligase</keyword>
<feature type="region of interest" description="Disordered" evidence="21">
    <location>
        <begin position="543"/>
        <end position="635"/>
    </location>
</feature>
<evidence type="ECO:0000313" key="24">
    <source>
        <dbReference type="Proteomes" id="UP000324973"/>
    </source>
</evidence>
<keyword evidence="12" id="KW-0067">ATP-binding</keyword>
<dbReference type="OrthoDB" id="9802472at2"/>
<dbReference type="InterPro" id="IPR012310">
    <property type="entry name" value="DNA_ligase_ATP-dep_cent"/>
</dbReference>
<dbReference type="NCBIfam" id="TIGR02777">
    <property type="entry name" value="LigD_PE_dom"/>
    <property type="match status" value="1"/>
</dbReference>
<evidence type="ECO:0000313" key="23">
    <source>
        <dbReference type="EMBL" id="TYT26352.1"/>
    </source>
</evidence>
<dbReference type="InterPro" id="IPR014145">
    <property type="entry name" value="LigD_pol_dom"/>
</dbReference>
<keyword evidence="11" id="KW-0269">Exonuclease</keyword>
<protein>
    <recommendedName>
        <fullName evidence="2">DNA ligase (ATP)</fullName>
        <ecNumber evidence="2">6.5.1.1</ecNumber>
    </recommendedName>
    <alternativeName>
        <fullName evidence="19">NHEJ DNA polymerase</fullName>
    </alternativeName>
</protein>
<evidence type="ECO:0000256" key="2">
    <source>
        <dbReference type="ARBA" id="ARBA00012727"/>
    </source>
</evidence>
<dbReference type="Gene3D" id="2.40.50.140">
    <property type="entry name" value="Nucleic acid-binding proteins"/>
    <property type="match status" value="1"/>
</dbReference>
<evidence type="ECO:0000256" key="5">
    <source>
        <dbReference type="ARBA" id="ARBA00022695"/>
    </source>
</evidence>
<dbReference type="InterPro" id="IPR014146">
    <property type="entry name" value="LigD_ligase_dom"/>
</dbReference>
<keyword evidence="10" id="KW-0378">Hydrolase</keyword>
<keyword evidence="5" id="KW-0548">Nucleotidyltransferase</keyword>
<name>A0A5D4XTP0_9GAMM</name>
<dbReference type="Pfam" id="PF01068">
    <property type="entry name" value="DNA_ligase_A_M"/>
    <property type="match status" value="1"/>
</dbReference>
<dbReference type="InterPro" id="IPR052171">
    <property type="entry name" value="NHEJ_LigD"/>
</dbReference>
<dbReference type="GO" id="GO:0005524">
    <property type="term" value="F:ATP binding"/>
    <property type="evidence" value="ECO:0007669"/>
    <property type="project" value="UniProtKB-KW"/>
</dbReference>
<dbReference type="GO" id="GO:0003677">
    <property type="term" value="F:DNA binding"/>
    <property type="evidence" value="ECO:0007669"/>
    <property type="project" value="UniProtKB-KW"/>
</dbReference>
<dbReference type="GO" id="GO:0003887">
    <property type="term" value="F:DNA-directed DNA polymerase activity"/>
    <property type="evidence" value="ECO:0007669"/>
    <property type="project" value="UniProtKB-KW"/>
</dbReference>
<dbReference type="Pfam" id="PF21686">
    <property type="entry name" value="LigD_Prim-Pol"/>
    <property type="match status" value="1"/>
</dbReference>
<evidence type="ECO:0000256" key="10">
    <source>
        <dbReference type="ARBA" id="ARBA00022801"/>
    </source>
</evidence>
<dbReference type="InterPro" id="IPR012340">
    <property type="entry name" value="NA-bd_OB-fold"/>
</dbReference>
<keyword evidence="9" id="KW-0227">DNA damage</keyword>
<dbReference type="PANTHER" id="PTHR42705">
    <property type="entry name" value="BIFUNCTIONAL NON-HOMOLOGOUS END JOINING PROTEIN LIGD"/>
    <property type="match status" value="1"/>
</dbReference>
<organism evidence="23 24">
    <name type="scientific">Luteimonas viscosa</name>
    <dbReference type="NCBI Taxonomy" id="1132694"/>
    <lineage>
        <taxon>Bacteria</taxon>
        <taxon>Pseudomonadati</taxon>
        <taxon>Pseudomonadota</taxon>
        <taxon>Gammaproteobacteria</taxon>
        <taxon>Lysobacterales</taxon>
        <taxon>Lysobacteraceae</taxon>
        <taxon>Luteimonas</taxon>
    </lineage>
</organism>
<keyword evidence="6" id="KW-0540">Nuclease</keyword>
<keyword evidence="15" id="KW-0233">DNA recombination</keyword>
<proteinExistence type="predicted"/>
<dbReference type="Gene3D" id="3.30.1490.70">
    <property type="match status" value="1"/>
</dbReference>
<dbReference type="GO" id="GO:0004527">
    <property type="term" value="F:exonuclease activity"/>
    <property type="evidence" value="ECO:0007669"/>
    <property type="project" value="UniProtKB-KW"/>
</dbReference>
<evidence type="ECO:0000256" key="9">
    <source>
        <dbReference type="ARBA" id="ARBA00022763"/>
    </source>
</evidence>
<evidence type="ECO:0000259" key="22">
    <source>
        <dbReference type="PROSITE" id="PS50160"/>
    </source>
</evidence>
<dbReference type="EC" id="6.5.1.1" evidence="2"/>
<dbReference type="InterPro" id="IPR014144">
    <property type="entry name" value="LigD_PE_domain"/>
</dbReference>
<evidence type="ECO:0000256" key="21">
    <source>
        <dbReference type="SAM" id="MobiDB-lite"/>
    </source>
</evidence>
<feature type="compositionally biased region" description="Low complexity" evidence="21">
    <location>
        <begin position="616"/>
        <end position="629"/>
    </location>
</feature>
<dbReference type="NCBIfam" id="TIGR02776">
    <property type="entry name" value="NHEJ_ligase_prk"/>
    <property type="match status" value="1"/>
</dbReference>
<evidence type="ECO:0000256" key="14">
    <source>
        <dbReference type="ARBA" id="ARBA00023125"/>
    </source>
</evidence>